<dbReference type="Gene3D" id="3.15.10.30">
    <property type="entry name" value="Haemolymph juvenile hormone binding protein"/>
    <property type="match status" value="2"/>
</dbReference>
<sequence>MKFLTAFGVLTILAVVQTQFPPNFPKCKFAEETCIVKATNEVIGKYYAGLPEIGLTQFDPLHIKTMMLKRNPSSPVNVEVKLSDLELEGLKTMNVSHMQGFKSDLSGRNSLTGIIEHLNFKGHYIIDGQVMILPIKGEGTLRLVCKNLQFKYAFDLKSIQRNGQTHAALEHVKLEAEPEHVEFHFDSLFDGDKALTDTTNEFINANWKELYREIQADISKSISLIVKSLVNSFFKKYPYLEVHFEQLKLLVIQRTSAKLNSLTMKFCIFISFLILQVACGAYPPNFPKCKHGDESCLLKGAADILQHHFAGLPDVSLLPIEPFPVKKLNVERNPSSPVNVDIKLKDVIVEGFKAVKIDKFQGLKEDMSGRNVIAGVIPSLTIKGKYTLDGNVLVLPIKGNGDCEIKCKNVKFDFSWDFKKVEKDGKIYAALEHVKLQFEPDHVHFFFDHLFDGDASLQTTTNDFLNANWSEIFHEIQPGLTKAISLVAKAYIAKFFEHQPYAEYFQ</sequence>
<reference evidence="3" key="1">
    <citation type="submission" date="2025-08" db="UniProtKB">
        <authorList>
            <consortium name="RefSeq"/>
        </authorList>
    </citation>
    <scope>IDENTIFICATION</scope>
    <source>
        <strain evidence="3">Aabys</strain>
        <tissue evidence="3">Whole body</tissue>
    </source>
</reference>
<dbReference type="PANTHER" id="PTHR11008">
    <property type="entry name" value="PROTEIN TAKEOUT-LIKE PROTEIN"/>
    <property type="match status" value="1"/>
</dbReference>
<dbReference type="PANTHER" id="PTHR11008:SF32">
    <property type="entry name" value="CIRCADIAN CLOCK-CONTROLLED PROTEIN DAYWAKE-RELATED"/>
    <property type="match status" value="1"/>
</dbReference>
<feature type="chain" id="PRO_5046177225" evidence="1">
    <location>
        <begin position="19"/>
        <end position="506"/>
    </location>
</feature>
<dbReference type="InterPro" id="IPR010562">
    <property type="entry name" value="Haemolymph_juvenile_hormone-bd"/>
</dbReference>
<accession>A0ABM3URV6</accession>
<protein>
    <submittedName>
        <fullName evidence="3">Uncharacterized protein LOC131801521</fullName>
    </submittedName>
</protein>
<dbReference type="Proteomes" id="UP001652621">
    <property type="component" value="Unplaced"/>
</dbReference>
<dbReference type="SMART" id="SM00700">
    <property type="entry name" value="JHBP"/>
    <property type="match status" value="2"/>
</dbReference>
<evidence type="ECO:0000256" key="1">
    <source>
        <dbReference type="SAM" id="SignalP"/>
    </source>
</evidence>
<gene>
    <name evidence="3" type="primary">LOC131801521</name>
</gene>
<keyword evidence="2" id="KW-1185">Reference proteome</keyword>
<feature type="signal peptide" evidence="1">
    <location>
        <begin position="1"/>
        <end position="18"/>
    </location>
</feature>
<keyword evidence="1" id="KW-0732">Signal</keyword>
<dbReference type="GeneID" id="131801521"/>
<dbReference type="RefSeq" id="XP_058976262.1">
    <property type="nucleotide sequence ID" value="XM_059120279.1"/>
</dbReference>
<dbReference type="InterPro" id="IPR038606">
    <property type="entry name" value="To_sf"/>
</dbReference>
<name>A0ABM3URV6_MUSDO</name>
<evidence type="ECO:0000313" key="3">
    <source>
        <dbReference type="RefSeq" id="XP_058976262.1"/>
    </source>
</evidence>
<organism evidence="2 3">
    <name type="scientific">Musca domestica</name>
    <name type="common">House fly</name>
    <dbReference type="NCBI Taxonomy" id="7370"/>
    <lineage>
        <taxon>Eukaryota</taxon>
        <taxon>Metazoa</taxon>
        <taxon>Ecdysozoa</taxon>
        <taxon>Arthropoda</taxon>
        <taxon>Hexapoda</taxon>
        <taxon>Insecta</taxon>
        <taxon>Pterygota</taxon>
        <taxon>Neoptera</taxon>
        <taxon>Endopterygota</taxon>
        <taxon>Diptera</taxon>
        <taxon>Brachycera</taxon>
        <taxon>Muscomorpha</taxon>
        <taxon>Muscoidea</taxon>
        <taxon>Muscidae</taxon>
        <taxon>Musca</taxon>
    </lineage>
</organism>
<proteinExistence type="predicted"/>
<dbReference type="Pfam" id="PF06585">
    <property type="entry name" value="JHBP"/>
    <property type="match status" value="2"/>
</dbReference>
<evidence type="ECO:0000313" key="2">
    <source>
        <dbReference type="Proteomes" id="UP001652621"/>
    </source>
</evidence>